<protein>
    <submittedName>
        <fullName evidence="1">Uncharacterized protein</fullName>
    </submittedName>
</protein>
<keyword evidence="2" id="KW-1185">Reference proteome</keyword>
<comment type="caution">
    <text evidence="1">The sequence shown here is derived from an EMBL/GenBank/DDBJ whole genome shotgun (WGS) entry which is preliminary data.</text>
</comment>
<reference evidence="1" key="1">
    <citation type="submission" date="2020-10" db="EMBL/GenBank/DDBJ databases">
        <authorList>
            <person name="Castelo-Branco R."/>
            <person name="Eusebio N."/>
            <person name="Adriana R."/>
            <person name="Vieira A."/>
            <person name="Brugerolle De Fraissinette N."/>
            <person name="Rezende De Castro R."/>
            <person name="Schneider M.P."/>
            <person name="Vasconcelos V."/>
            <person name="Leao P.N."/>
        </authorList>
    </citation>
    <scope>NUCLEOTIDE SEQUENCE</scope>
    <source>
        <strain evidence="1">LEGE 12446</strain>
    </source>
</reference>
<dbReference type="Gene3D" id="2.60.120.620">
    <property type="entry name" value="q2cbj1_9rhob like domain"/>
    <property type="match status" value="1"/>
</dbReference>
<dbReference type="SUPFAM" id="SSF51197">
    <property type="entry name" value="Clavaminate synthase-like"/>
    <property type="match status" value="1"/>
</dbReference>
<accession>A0A8J6ZHP0</accession>
<dbReference type="SMR" id="A0A8J6ZHP0"/>
<proteinExistence type="predicted"/>
<organism evidence="1 2">
    <name type="scientific">Desmonostoc muscorum LEGE 12446</name>
    <dbReference type="NCBI Taxonomy" id="1828758"/>
    <lineage>
        <taxon>Bacteria</taxon>
        <taxon>Bacillati</taxon>
        <taxon>Cyanobacteriota</taxon>
        <taxon>Cyanophyceae</taxon>
        <taxon>Nostocales</taxon>
        <taxon>Nostocaceae</taxon>
        <taxon>Desmonostoc</taxon>
    </lineage>
</organism>
<gene>
    <name evidence="1" type="ORF">IQ276_01400</name>
</gene>
<dbReference type="EMBL" id="JADEXS010000009">
    <property type="protein sequence ID" value="MBE9021159.1"/>
    <property type="molecule type" value="Genomic_DNA"/>
</dbReference>
<evidence type="ECO:0000313" key="1">
    <source>
        <dbReference type="EMBL" id="MBE9021159.1"/>
    </source>
</evidence>
<dbReference type="InterPro" id="IPR055091">
    <property type="entry name" value="WelO5-like"/>
</dbReference>
<name>A0A8J6ZHP0_DESMC</name>
<dbReference type="AlphaFoldDB" id="A0A8J6ZHP0"/>
<dbReference type="Proteomes" id="UP000622533">
    <property type="component" value="Unassembled WGS sequence"/>
</dbReference>
<dbReference type="RefSeq" id="WP_193913071.1">
    <property type="nucleotide sequence ID" value="NZ_JADEXS020000001.1"/>
</dbReference>
<sequence length="293" mass="33182">MPKVQTPGKTLFNFLDIHVSEIQQYKNAIQAMMLDRKFEGMIIREVFPRDTVERVNQILEQEDAGIERILFPDAAEKDAYLLGQAIINCDPDLQEYFAHAAAFRKQCRLLFQGEPDFETQIESAFRHLSGGLPVKVPTGPQGQTYASATIRVLPEGREIGIHVGNEFLHLVQANHLQTMVDLTDQISFFIPLSVPEAGGELVVYSLEYDDVAPFLPKDRHNNGGKTYRTGTKAFELVERYPSMAFTPGPGDMLIFDGGRYYHRVSPIIGKRPRRTIGGFLSLSREHDTVYYWS</sequence>
<dbReference type="Pfam" id="PF22814">
    <property type="entry name" value="WelO5"/>
    <property type="match status" value="1"/>
</dbReference>
<evidence type="ECO:0000313" key="2">
    <source>
        <dbReference type="Proteomes" id="UP000622533"/>
    </source>
</evidence>